<proteinExistence type="predicted"/>
<protein>
    <recommendedName>
        <fullName evidence="3">TolC family protein</fullName>
    </recommendedName>
</protein>
<organism evidence="1 2">
    <name type="scientific">Flavilitoribacter nigricans (strain ATCC 23147 / DSM 23189 / NBRC 102662 / NCIMB 1420 / SS-2)</name>
    <name type="common">Lewinella nigricans</name>
    <dbReference type="NCBI Taxonomy" id="1122177"/>
    <lineage>
        <taxon>Bacteria</taxon>
        <taxon>Pseudomonadati</taxon>
        <taxon>Bacteroidota</taxon>
        <taxon>Saprospiria</taxon>
        <taxon>Saprospirales</taxon>
        <taxon>Lewinellaceae</taxon>
        <taxon>Flavilitoribacter</taxon>
    </lineage>
</organism>
<evidence type="ECO:0000313" key="2">
    <source>
        <dbReference type="Proteomes" id="UP000223913"/>
    </source>
</evidence>
<dbReference type="EMBL" id="PDUD01000040">
    <property type="protein sequence ID" value="PHN02431.1"/>
    <property type="molecule type" value="Genomic_DNA"/>
</dbReference>
<dbReference type="RefSeq" id="WP_099154177.1">
    <property type="nucleotide sequence ID" value="NZ_PDUD01000040.1"/>
</dbReference>
<dbReference type="Gene3D" id="1.20.1600.10">
    <property type="entry name" value="Outer membrane efflux proteins (OEP)"/>
    <property type="match status" value="1"/>
</dbReference>
<evidence type="ECO:0008006" key="3">
    <source>
        <dbReference type="Google" id="ProtNLM"/>
    </source>
</evidence>
<evidence type="ECO:0000313" key="1">
    <source>
        <dbReference type="EMBL" id="PHN02431.1"/>
    </source>
</evidence>
<sequence>MSSLSILSIGKKWVCLSFGFIFLLPLFGQGTLSSDTYFRQNLEAFDQVRQEYAPANFRPSWLEEIDIRTETDDFAPDRQRYLLRVSPSTGKIRKAQSELHRQYRAGATLEWEEERADWIVRAYTEWLKLYDRSRALDGLRQLLVVLLDQQLVIQKLAAAREISIKEVLEIQQDIQEIRIDIFSLEQELNALRPSGGDPDFTDLIPLNAIRQSILPPTTGAYTLRYPELEQEMRVNTAELQLEKAEGGRIFDFLQMEYNGPHDDLWREKVRLGLGLNIPLASDRKLKMEELRIEQEAIKAQTALEKTLDNRSLEQQRSALEGLFATLDYATDLLEAGNRQSASIVQKSTPESFSTPLRQLYQQEMEIKNALQLQAIEQDIYEEYIDLLAARQILFQVPFVNYLKDR</sequence>
<gene>
    <name evidence="1" type="ORF">CRP01_32125</name>
</gene>
<dbReference type="OrthoDB" id="835986at2"/>
<dbReference type="AlphaFoldDB" id="A0A2D0N1M3"/>
<dbReference type="SUPFAM" id="SSF56954">
    <property type="entry name" value="Outer membrane efflux proteins (OEP)"/>
    <property type="match status" value="1"/>
</dbReference>
<accession>A0A2D0N1M3</accession>
<reference evidence="1 2" key="1">
    <citation type="submission" date="2017-10" db="EMBL/GenBank/DDBJ databases">
        <title>The draft genome sequence of Lewinella nigricans NBRC 102662.</title>
        <authorList>
            <person name="Wang K."/>
        </authorList>
    </citation>
    <scope>NUCLEOTIDE SEQUENCE [LARGE SCALE GENOMIC DNA]</scope>
    <source>
        <strain evidence="1 2">NBRC 102662</strain>
    </source>
</reference>
<dbReference type="Proteomes" id="UP000223913">
    <property type="component" value="Unassembled WGS sequence"/>
</dbReference>
<comment type="caution">
    <text evidence="1">The sequence shown here is derived from an EMBL/GenBank/DDBJ whole genome shotgun (WGS) entry which is preliminary data.</text>
</comment>
<name>A0A2D0N1M3_FLAN2</name>
<keyword evidence="2" id="KW-1185">Reference proteome</keyword>